<keyword evidence="2" id="KW-0520">NAD</keyword>
<comment type="caution">
    <text evidence="4">The sequence shown here is derived from an EMBL/GenBank/DDBJ whole genome shotgun (WGS) entry which is preliminary data.</text>
</comment>
<organism evidence="4 5">
    <name type="scientific">Diversispora eburnea</name>
    <dbReference type="NCBI Taxonomy" id="1213867"/>
    <lineage>
        <taxon>Eukaryota</taxon>
        <taxon>Fungi</taxon>
        <taxon>Fungi incertae sedis</taxon>
        <taxon>Mucoromycota</taxon>
        <taxon>Glomeromycotina</taxon>
        <taxon>Glomeromycetes</taxon>
        <taxon>Diversisporales</taxon>
        <taxon>Diversisporaceae</taxon>
        <taxon>Diversispora</taxon>
    </lineage>
</organism>
<evidence type="ECO:0000256" key="2">
    <source>
        <dbReference type="ARBA" id="ARBA00023027"/>
    </source>
</evidence>
<keyword evidence="1" id="KW-0560">Oxidoreductase</keyword>
<proteinExistence type="predicted"/>
<feature type="domain" description="FAD-binding FR-type" evidence="3">
    <location>
        <begin position="23"/>
        <end position="129"/>
    </location>
</feature>
<keyword evidence="5" id="KW-1185">Reference proteome</keyword>
<dbReference type="Proteomes" id="UP000789706">
    <property type="component" value="Unassembled WGS sequence"/>
</dbReference>
<reference evidence="4" key="1">
    <citation type="submission" date="2021-06" db="EMBL/GenBank/DDBJ databases">
        <authorList>
            <person name="Kallberg Y."/>
            <person name="Tangrot J."/>
            <person name="Rosling A."/>
        </authorList>
    </citation>
    <scope>NUCLEOTIDE SEQUENCE</scope>
    <source>
        <strain evidence="4">AZ414A</strain>
    </source>
</reference>
<dbReference type="PRINTS" id="PR00410">
    <property type="entry name" value="PHEHYDRXLASE"/>
</dbReference>
<dbReference type="EMBL" id="CAJVPK010001372">
    <property type="protein sequence ID" value="CAG8583927.1"/>
    <property type="molecule type" value="Genomic_DNA"/>
</dbReference>
<dbReference type="InterPro" id="IPR017927">
    <property type="entry name" value="FAD-bd_FR_type"/>
</dbReference>
<dbReference type="SUPFAM" id="SSF63380">
    <property type="entry name" value="Riboflavin synthase domain-like"/>
    <property type="match status" value="1"/>
</dbReference>
<protein>
    <submittedName>
        <fullName evidence="4">174_t:CDS:1</fullName>
    </submittedName>
</protein>
<evidence type="ECO:0000259" key="3">
    <source>
        <dbReference type="PROSITE" id="PS51384"/>
    </source>
</evidence>
<dbReference type="SUPFAM" id="SSF52343">
    <property type="entry name" value="Ferredoxin reductase-like, C-terminal NADP-linked domain"/>
    <property type="match status" value="1"/>
</dbReference>
<dbReference type="CDD" id="cd00322">
    <property type="entry name" value="FNR_like"/>
    <property type="match status" value="1"/>
</dbReference>
<gene>
    <name evidence="4" type="ORF">DEBURN_LOCUS8709</name>
</gene>
<evidence type="ECO:0000256" key="1">
    <source>
        <dbReference type="ARBA" id="ARBA00023002"/>
    </source>
</evidence>
<dbReference type="GO" id="GO:0016491">
    <property type="term" value="F:oxidoreductase activity"/>
    <property type="evidence" value="ECO:0007669"/>
    <property type="project" value="UniProtKB-KW"/>
</dbReference>
<evidence type="ECO:0000313" key="4">
    <source>
        <dbReference type="EMBL" id="CAG8583927.1"/>
    </source>
</evidence>
<dbReference type="Gene3D" id="2.40.30.10">
    <property type="entry name" value="Translation factors"/>
    <property type="match status" value="1"/>
</dbReference>
<dbReference type="PROSITE" id="PS51384">
    <property type="entry name" value="FAD_FR"/>
    <property type="match status" value="1"/>
</dbReference>
<dbReference type="InterPro" id="IPR017938">
    <property type="entry name" value="Riboflavin_synthase-like_b-brl"/>
</dbReference>
<dbReference type="OrthoDB" id="436496at2759"/>
<dbReference type="GO" id="GO:0005739">
    <property type="term" value="C:mitochondrion"/>
    <property type="evidence" value="ECO:0007669"/>
    <property type="project" value="TreeGrafter"/>
</dbReference>
<evidence type="ECO:0000313" key="5">
    <source>
        <dbReference type="Proteomes" id="UP000789706"/>
    </source>
</evidence>
<sequence length="160" mass="18058">MNQLENNKKANHLERTSHIERQKDKISAKIISITNVTPTIKTFLFHSPSSSSSSLDFLPGQWLDVFISSISIVGGFSITSTPQLYSNTNTFELAIKNSNHPPAKWFHEMARIGDMVQVRVGGNFVWNEEIEYQQGTERIIFIAGGVGMNPLMSMIENWKN</sequence>
<dbReference type="PANTHER" id="PTHR46505:SF1">
    <property type="entry name" value="OXIDOREDUCTASE NAD-BINDING DOMAIN-CONTAINING PROTEIN 1"/>
    <property type="match status" value="1"/>
</dbReference>
<dbReference type="AlphaFoldDB" id="A0A9N9BZM2"/>
<dbReference type="InterPro" id="IPR039261">
    <property type="entry name" value="FNR_nucleotide-bd"/>
</dbReference>
<dbReference type="InterPro" id="IPR052128">
    <property type="entry name" value="Oxidoreductase_NAD-binding"/>
</dbReference>
<dbReference type="PANTHER" id="PTHR46505">
    <property type="entry name" value="OXIDOREDUCTASE NAD-BINDING DOMAIN-CONTAINING PROTEIN 1"/>
    <property type="match status" value="1"/>
</dbReference>
<name>A0A9N9BZM2_9GLOM</name>
<accession>A0A9N9BZM2</accession>